<evidence type="ECO:0000256" key="5">
    <source>
        <dbReference type="ARBA" id="ARBA00022801"/>
    </source>
</evidence>
<dbReference type="GO" id="GO:0016787">
    <property type="term" value="F:hydrolase activity"/>
    <property type="evidence" value="ECO:0007669"/>
    <property type="project" value="UniProtKB-KW"/>
</dbReference>
<dbReference type="GO" id="GO:0003964">
    <property type="term" value="F:RNA-directed DNA polymerase activity"/>
    <property type="evidence" value="ECO:0007669"/>
    <property type="project" value="UniProtKB-KW"/>
</dbReference>
<dbReference type="RefSeq" id="XP_009795082.1">
    <property type="nucleotide sequence ID" value="XM_009796780.1"/>
</dbReference>
<keyword evidence="5" id="KW-0378">Hydrolase</keyword>
<protein>
    <submittedName>
        <fullName evidence="10">Uncharacterized protein LOC104241827</fullName>
    </submittedName>
</protein>
<feature type="region of interest" description="Disordered" evidence="7">
    <location>
        <begin position="45"/>
        <end position="69"/>
    </location>
</feature>
<reference evidence="10" key="2">
    <citation type="submission" date="2025-08" db="UniProtKB">
        <authorList>
            <consortium name="RefSeq"/>
        </authorList>
    </citation>
    <scope>IDENTIFICATION</scope>
    <source>
        <tissue evidence="10">Leaf</tissue>
    </source>
</reference>
<evidence type="ECO:0000256" key="1">
    <source>
        <dbReference type="ARBA" id="ARBA00022679"/>
    </source>
</evidence>
<evidence type="ECO:0000313" key="10">
    <source>
        <dbReference type="RefSeq" id="XP_009795082.1"/>
    </source>
</evidence>
<dbReference type="eggNOG" id="KOG0017">
    <property type="taxonomic scope" value="Eukaryota"/>
</dbReference>
<organism evidence="9 10">
    <name type="scientific">Nicotiana sylvestris</name>
    <name type="common">Wood tobacco</name>
    <name type="synonym">South American tobacco</name>
    <dbReference type="NCBI Taxonomy" id="4096"/>
    <lineage>
        <taxon>Eukaryota</taxon>
        <taxon>Viridiplantae</taxon>
        <taxon>Streptophyta</taxon>
        <taxon>Embryophyta</taxon>
        <taxon>Tracheophyta</taxon>
        <taxon>Spermatophyta</taxon>
        <taxon>Magnoliopsida</taxon>
        <taxon>eudicotyledons</taxon>
        <taxon>Gunneridae</taxon>
        <taxon>Pentapetalae</taxon>
        <taxon>asterids</taxon>
        <taxon>lamiids</taxon>
        <taxon>Solanales</taxon>
        <taxon>Solanaceae</taxon>
        <taxon>Nicotianoideae</taxon>
        <taxon>Nicotianeae</taxon>
        <taxon>Nicotiana</taxon>
    </lineage>
</organism>
<evidence type="ECO:0000256" key="2">
    <source>
        <dbReference type="ARBA" id="ARBA00022695"/>
    </source>
</evidence>
<name>A0A1U7XSP4_NICSY</name>
<dbReference type="Proteomes" id="UP000189701">
    <property type="component" value="Unplaced"/>
</dbReference>
<keyword evidence="9" id="KW-1185">Reference proteome</keyword>
<keyword evidence="4" id="KW-0255">Endonuclease</keyword>
<evidence type="ECO:0000256" key="6">
    <source>
        <dbReference type="ARBA" id="ARBA00022918"/>
    </source>
</evidence>
<dbReference type="InterPro" id="IPR041373">
    <property type="entry name" value="RT_RNaseH"/>
</dbReference>
<accession>A0A1U7XSP4</accession>
<reference evidence="9" key="1">
    <citation type="journal article" date="2013" name="Genome Biol.">
        <title>Reference genomes and transcriptomes of Nicotiana sylvestris and Nicotiana tomentosiformis.</title>
        <authorList>
            <person name="Sierro N."/>
            <person name="Battey J.N."/>
            <person name="Ouadi S."/>
            <person name="Bovet L."/>
            <person name="Goepfert S."/>
            <person name="Bakaher N."/>
            <person name="Peitsch M.C."/>
            <person name="Ivanov N.V."/>
        </authorList>
    </citation>
    <scope>NUCLEOTIDE SEQUENCE [LARGE SCALE GENOMIC DNA]</scope>
</reference>
<evidence type="ECO:0000256" key="3">
    <source>
        <dbReference type="ARBA" id="ARBA00022722"/>
    </source>
</evidence>
<keyword evidence="3" id="KW-0540">Nuclease</keyword>
<keyword evidence="1" id="KW-0808">Transferase</keyword>
<dbReference type="Pfam" id="PF17917">
    <property type="entry name" value="RT_RNaseH"/>
    <property type="match status" value="1"/>
</dbReference>
<evidence type="ECO:0000259" key="8">
    <source>
        <dbReference type="Pfam" id="PF17917"/>
    </source>
</evidence>
<proteinExistence type="predicted"/>
<gene>
    <name evidence="10" type="primary">LOC104241827</name>
</gene>
<dbReference type="AlphaFoldDB" id="A0A1U7XSP4"/>
<keyword evidence="2" id="KW-0548">Nucleotidyltransferase</keyword>
<evidence type="ECO:0000313" key="9">
    <source>
        <dbReference type="Proteomes" id="UP000189701"/>
    </source>
</evidence>
<keyword evidence="6" id="KW-0695">RNA-directed DNA polymerase</keyword>
<sequence>MGAKVIVHTDHAALRYLMSKKDSKAQLMRWVLLLHEFDIDIQDRKDSENQVSDHLPRLKKKGRPHDGLEIKDSFSHEQLLAISIKEVSWRGVPEEEQGDILGASHSSPYGGHHGGGRIAAKMLSCGFFGPLFTRMLVN</sequence>
<dbReference type="GO" id="GO:0004519">
    <property type="term" value="F:endonuclease activity"/>
    <property type="evidence" value="ECO:0007669"/>
    <property type="project" value="UniProtKB-KW"/>
</dbReference>
<evidence type="ECO:0000256" key="4">
    <source>
        <dbReference type="ARBA" id="ARBA00022759"/>
    </source>
</evidence>
<feature type="domain" description="Reverse transcriptase RNase H-like" evidence="8">
    <location>
        <begin position="2"/>
        <end position="37"/>
    </location>
</feature>
<evidence type="ECO:0000256" key="7">
    <source>
        <dbReference type="SAM" id="MobiDB-lite"/>
    </source>
</evidence>